<dbReference type="InterPro" id="IPR000120">
    <property type="entry name" value="Amidase"/>
</dbReference>
<reference evidence="3" key="1">
    <citation type="submission" date="2016-02" db="EMBL/GenBank/DDBJ databases">
        <title>Draft genome sequence of Microdochium bolleyi, a fungal endophyte of beachgrass.</title>
        <authorList>
            <consortium name="DOE Joint Genome Institute"/>
            <person name="David A.S."/>
            <person name="May G."/>
            <person name="Haridas S."/>
            <person name="Lim J."/>
            <person name="Wang M."/>
            <person name="Labutti K."/>
            <person name="Lipzen A."/>
            <person name="Barry K."/>
            <person name="Grigoriev I.V."/>
        </authorList>
    </citation>
    <scope>NUCLEOTIDE SEQUENCE [LARGE SCALE GENOMIC DNA]</scope>
    <source>
        <strain evidence="3">J235TASD1</strain>
    </source>
</reference>
<dbReference type="PANTHER" id="PTHR11895">
    <property type="entry name" value="TRANSAMIDASE"/>
    <property type="match status" value="1"/>
</dbReference>
<dbReference type="GO" id="GO:0003824">
    <property type="term" value="F:catalytic activity"/>
    <property type="evidence" value="ECO:0007669"/>
    <property type="project" value="InterPro"/>
</dbReference>
<organism evidence="2 3">
    <name type="scientific">Microdochium bolleyi</name>
    <dbReference type="NCBI Taxonomy" id="196109"/>
    <lineage>
        <taxon>Eukaryota</taxon>
        <taxon>Fungi</taxon>
        <taxon>Dikarya</taxon>
        <taxon>Ascomycota</taxon>
        <taxon>Pezizomycotina</taxon>
        <taxon>Sordariomycetes</taxon>
        <taxon>Xylariomycetidae</taxon>
        <taxon>Xylariales</taxon>
        <taxon>Microdochiaceae</taxon>
        <taxon>Microdochium</taxon>
    </lineage>
</organism>
<proteinExistence type="predicted"/>
<feature type="domain" description="Amidase" evidence="1">
    <location>
        <begin position="161"/>
        <end position="593"/>
    </location>
</feature>
<evidence type="ECO:0000313" key="3">
    <source>
        <dbReference type="Proteomes" id="UP000070501"/>
    </source>
</evidence>
<protein>
    <submittedName>
        <fullName evidence="2">Amidase signature domain-containing protein</fullName>
    </submittedName>
</protein>
<evidence type="ECO:0000259" key="1">
    <source>
        <dbReference type="Pfam" id="PF01425"/>
    </source>
</evidence>
<evidence type="ECO:0000313" key="2">
    <source>
        <dbReference type="EMBL" id="KXJ96828.1"/>
    </source>
</evidence>
<dbReference type="InterPro" id="IPR023631">
    <property type="entry name" value="Amidase_dom"/>
</dbReference>
<dbReference type="Proteomes" id="UP000070501">
    <property type="component" value="Unassembled WGS sequence"/>
</dbReference>
<dbReference type="SUPFAM" id="SSF75304">
    <property type="entry name" value="Amidase signature (AS) enzymes"/>
    <property type="match status" value="1"/>
</dbReference>
<dbReference type="AlphaFoldDB" id="A0A136JI55"/>
<dbReference type="PANTHER" id="PTHR11895:SF67">
    <property type="entry name" value="AMIDASE DOMAIN-CONTAINING PROTEIN"/>
    <property type="match status" value="1"/>
</dbReference>
<sequence>MAAKQQQQQRFANYPLAREGPRTPYAVLEDKNPVLRGWLLVAAANIMTRSPMIAKAVWTNAKFGDIKDIPGLHEYDSRLSSTVTPLGFAEDAAAAATSQKRLAIDPELMLRQPESLPGRFLSAADYHELYKSGAVTPTQVAEALLPLISRGQSPPAKYEAAWAVTDRDLALRAAAASTERYANGSALGVLDGVPVGVKDDCDVEGYVSHTGLQYDAGHPYFKPAKATTWPVKQLEAAGAVVIGKLAMHELGSDVTGCNPRWGTPVNWNHPGYYTGGSSSGGGSALCAGLVPIAVGTDAGGSIRIPSSFCGTYGLKPSQHRTVTMKSSVCVVGPMAGTAADLRIAYRLMTAPNPDDAVQRAFATSIPPSLSPSGAGGRGGGPKKTIGIYSEWFDRASPVVRDATRKAVAYFQEKLGYEVVDIHIPYLQEAQHAHGAWTLTESLDRQRTRAAQPGGDFLSMANHCNKILLSAAACTTGVDMIKYGQLRELLMQHMAFLFQKYPGLLIVTPTAPEAGWKINPADQAYGFSDGNMTMRQMMYIWLANATGCPAVSAPVGYFDPSEDASAGASAGEHQGRVPIGLMATGEWGAEEQLLSFAAEADEYLNAVHPGGRIRPEAWVDVLELARRGGEVVKQAGDEARSSEDA</sequence>
<dbReference type="InterPro" id="IPR036928">
    <property type="entry name" value="AS_sf"/>
</dbReference>
<accession>A0A136JI55</accession>
<dbReference type="InParanoid" id="A0A136JI55"/>
<dbReference type="STRING" id="196109.A0A136JI55"/>
<dbReference type="OrthoDB" id="421993at2759"/>
<dbReference type="EMBL" id="KQ964245">
    <property type="protein sequence ID" value="KXJ96828.1"/>
    <property type="molecule type" value="Genomic_DNA"/>
</dbReference>
<gene>
    <name evidence="2" type="ORF">Micbo1qcDRAFT_187083</name>
</gene>
<name>A0A136JI55_9PEZI</name>
<keyword evidence="3" id="KW-1185">Reference proteome</keyword>
<dbReference type="Pfam" id="PF01425">
    <property type="entry name" value="Amidase"/>
    <property type="match status" value="1"/>
</dbReference>
<dbReference type="Gene3D" id="3.90.1300.10">
    <property type="entry name" value="Amidase signature (AS) domain"/>
    <property type="match status" value="1"/>
</dbReference>